<keyword evidence="5" id="KW-1185">Reference proteome</keyword>
<sequence length="858" mass="95389">MSAASLLSAAGLPPGLWDLTMSRICTRHPSIRMGRLGFTHSARNSAQAALARAPSAPFSLPPAKTGEAKGTFGRRTARRPGRPGPLTPRSGAPVAGSIAEIERRVKELKEAADGEVLAMENNFVFTEADLLTMYEDLLAHPQETPAPEVPSVVEQQAHLEEDVAILRWIEQHLLRLNAVGVPLDTPFIAKLRSQPVPVPDTPIIDETLDVHRRVLQLANARLDRLDVVQRLQPSSSTSAPSPVPIILFSLKDYEALTRTCVRKGDWDAAESVLHLMKRSGLPIPEESLTTVLQRYTEAADVHGAEQCLTNFLTGPPTEPQRHLHIKCHLRATPRRRVPETALAVLHSYESQGHPAPMKTYTSTIAALYSTNLSIARAQAWDLFSHMRYVAHPTPDVVLYTAMIRACASPVSPARGAEPERALDLWTEMTVEQRLTPTVDSYNAVILACAKSGRRSYVNEGFRIAKEMLDAHRDAYGRSAYLPNRRTLCALLEGAKRIGDLARARWILADMVRSDAGEKEGVNEEIMMHVFHTYTSYVPPFTRNLAVLVSKQESKDTSSASRTHVVNVPDPSKGVPPPIDRSARFTRVPPQTSNEVMEEVQALFQRMLEDTGKDLGTSTRDGDMFSGAKKFQHVEFTVRLANSYLSVYYQHSSLEVSQALFWKVFDDVGVAPDARSYLEALERCSRSKRGRERTIGLQFAERLWSEWQALEDARRSAGQPLDARMVERAHVAFMRVLVLNGQLQRALDHIKAFVGRYPPSHLIDRSPKANFRSTRTVLVGARPLVRLTSPNEVPDDGVPPLLMFSDLEILHHRLVAASMKSGIGYIKYISKAYEWALRGRRDAAMRARPAPNAHSISTI</sequence>
<dbReference type="InterPro" id="IPR002885">
    <property type="entry name" value="PPR_rpt"/>
</dbReference>
<dbReference type="PROSITE" id="PS51375">
    <property type="entry name" value="PPR"/>
    <property type="match status" value="1"/>
</dbReference>
<evidence type="ECO:0000313" key="4">
    <source>
        <dbReference type="EMBL" id="KAJ7724928.1"/>
    </source>
</evidence>
<dbReference type="Pfam" id="PF01535">
    <property type="entry name" value="PPR"/>
    <property type="match status" value="1"/>
</dbReference>
<feature type="region of interest" description="Disordered" evidence="3">
    <location>
        <begin position="555"/>
        <end position="584"/>
    </location>
</feature>
<accession>A0AAD7MNB6</accession>
<feature type="compositionally biased region" description="Low complexity" evidence="3">
    <location>
        <begin position="54"/>
        <end position="63"/>
    </location>
</feature>
<reference evidence="4" key="1">
    <citation type="submission" date="2023-03" db="EMBL/GenBank/DDBJ databases">
        <title>Massive genome expansion in bonnet fungi (Mycena s.s.) driven by repeated elements and novel gene families across ecological guilds.</title>
        <authorList>
            <consortium name="Lawrence Berkeley National Laboratory"/>
            <person name="Harder C.B."/>
            <person name="Miyauchi S."/>
            <person name="Viragh M."/>
            <person name="Kuo A."/>
            <person name="Thoen E."/>
            <person name="Andreopoulos B."/>
            <person name="Lu D."/>
            <person name="Skrede I."/>
            <person name="Drula E."/>
            <person name="Henrissat B."/>
            <person name="Morin E."/>
            <person name="Kohler A."/>
            <person name="Barry K."/>
            <person name="LaButti K."/>
            <person name="Morin E."/>
            <person name="Salamov A."/>
            <person name="Lipzen A."/>
            <person name="Mereny Z."/>
            <person name="Hegedus B."/>
            <person name="Baldrian P."/>
            <person name="Stursova M."/>
            <person name="Weitz H."/>
            <person name="Taylor A."/>
            <person name="Grigoriev I.V."/>
            <person name="Nagy L.G."/>
            <person name="Martin F."/>
            <person name="Kauserud H."/>
        </authorList>
    </citation>
    <scope>NUCLEOTIDE SEQUENCE</scope>
    <source>
        <strain evidence="4">CBHHK188m</strain>
    </source>
</reference>
<evidence type="ECO:0000256" key="1">
    <source>
        <dbReference type="ARBA" id="ARBA00022737"/>
    </source>
</evidence>
<proteinExistence type="predicted"/>
<organism evidence="4 5">
    <name type="scientific">Mycena maculata</name>
    <dbReference type="NCBI Taxonomy" id="230809"/>
    <lineage>
        <taxon>Eukaryota</taxon>
        <taxon>Fungi</taxon>
        <taxon>Dikarya</taxon>
        <taxon>Basidiomycota</taxon>
        <taxon>Agaricomycotina</taxon>
        <taxon>Agaricomycetes</taxon>
        <taxon>Agaricomycetidae</taxon>
        <taxon>Agaricales</taxon>
        <taxon>Marasmiineae</taxon>
        <taxon>Mycenaceae</taxon>
        <taxon>Mycena</taxon>
    </lineage>
</organism>
<feature type="repeat" description="PPR" evidence="2">
    <location>
        <begin position="249"/>
        <end position="283"/>
    </location>
</feature>
<evidence type="ECO:0000256" key="2">
    <source>
        <dbReference type="PROSITE-ProRule" id="PRU00708"/>
    </source>
</evidence>
<dbReference type="InterPro" id="IPR051222">
    <property type="entry name" value="PPR/CCM1_RNA-binding"/>
</dbReference>
<dbReference type="AlphaFoldDB" id="A0AAD7MNB6"/>
<gene>
    <name evidence="4" type="ORF">DFH07DRAFT_261709</name>
</gene>
<dbReference type="Proteomes" id="UP001215280">
    <property type="component" value="Unassembled WGS sequence"/>
</dbReference>
<dbReference type="PANTHER" id="PTHR47942">
    <property type="entry name" value="TETRATRICOPEPTIDE REPEAT (TPR)-LIKE SUPERFAMILY PROTEIN-RELATED"/>
    <property type="match status" value="1"/>
</dbReference>
<feature type="region of interest" description="Disordered" evidence="3">
    <location>
        <begin position="54"/>
        <end position="94"/>
    </location>
</feature>
<protein>
    <submittedName>
        <fullName evidence="4">Uncharacterized protein</fullName>
    </submittedName>
</protein>
<dbReference type="PANTHER" id="PTHR47942:SF63">
    <property type="entry name" value="PENTATRICOPEPTIDE REPEAT-CONTAINING PROTEIN"/>
    <property type="match status" value="1"/>
</dbReference>
<dbReference type="Gene3D" id="1.25.40.10">
    <property type="entry name" value="Tetratricopeptide repeat domain"/>
    <property type="match status" value="2"/>
</dbReference>
<dbReference type="Pfam" id="PF13812">
    <property type="entry name" value="PPR_3"/>
    <property type="match status" value="1"/>
</dbReference>
<dbReference type="InterPro" id="IPR011990">
    <property type="entry name" value="TPR-like_helical_dom_sf"/>
</dbReference>
<comment type="caution">
    <text evidence="4">The sequence shown here is derived from an EMBL/GenBank/DDBJ whole genome shotgun (WGS) entry which is preliminary data.</text>
</comment>
<dbReference type="NCBIfam" id="TIGR00756">
    <property type="entry name" value="PPR"/>
    <property type="match status" value="1"/>
</dbReference>
<evidence type="ECO:0000313" key="5">
    <source>
        <dbReference type="Proteomes" id="UP001215280"/>
    </source>
</evidence>
<evidence type="ECO:0000256" key="3">
    <source>
        <dbReference type="SAM" id="MobiDB-lite"/>
    </source>
</evidence>
<dbReference type="EMBL" id="JARJLG010000233">
    <property type="protein sequence ID" value="KAJ7724928.1"/>
    <property type="molecule type" value="Genomic_DNA"/>
</dbReference>
<name>A0AAD7MNB6_9AGAR</name>
<keyword evidence="1" id="KW-0677">Repeat</keyword>